<dbReference type="InterPro" id="IPR021913">
    <property type="entry name" value="DUF3526"/>
</dbReference>
<dbReference type="GO" id="GO:0005886">
    <property type="term" value="C:plasma membrane"/>
    <property type="evidence" value="ECO:0007669"/>
    <property type="project" value="UniProtKB-SubCell"/>
</dbReference>
<dbReference type="GO" id="GO:0140359">
    <property type="term" value="F:ABC-type transporter activity"/>
    <property type="evidence" value="ECO:0007669"/>
    <property type="project" value="InterPro"/>
</dbReference>
<gene>
    <name evidence="2" type="ORF">JF50_10000</name>
</gene>
<dbReference type="RefSeq" id="WP_039609287.1">
    <property type="nucleotide sequence ID" value="NZ_JWIC01000005.1"/>
</dbReference>
<protein>
    <recommendedName>
        <fullName evidence="4">ABC transporter permease</fullName>
    </recommendedName>
</protein>
<dbReference type="EMBL" id="JWIC01000005">
    <property type="protein sequence ID" value="KID57516.1"/>
    <property type="molecule type" value="Genomic_DNA"/>
</dbReference>
<feature type="transmembrane region" description="Helical" evidence="1">
    <location>
        <begin position="214"/>
        <end position="236"/>
    </location>
</feature>
<dbReference type="AlphaFoldDB" id="A0A0C1QA35"/>
<keyword evidence="1" id="KW-0812">Transmembrane</keyword>
<accession>A0A0C1QA35</accession>
<reference evidence="2 3" key="1">
    <citation type="submission" date="2014-12" db="EMBL/GenBank/DDBJ databases">
        <title>Draft Genome Sequence of Pseudoalteromonas luteoviolacea HI1.</title>
        <authorList>
            <person name="Asahina A.Y."/>
            <person name="Hadfield M.G."/>
        </authorList>
    </citation>
    <scope>NUCLEOTIDE SEQUENCE [LARGE SCALE GENOMIC DNA]</scope>
    <source>
        <strain evidence="2 3">HI1</strain>
    </source>
</reference>
<evidence type="ECO:0000313" key="2">
    <source>
        <dbReference type="EMBL" id="KID57516.1"/>
    </source>
</evidence>
<keyword evidence="1" id="KW-1133">Transmembrane helix</keyword>
<name>A0A0C1QA35_9GAMM</name>
<organism evidence="2 3">
    <name type="scientific">Pseudoalteromonas luteoviolacea</name>
    <dbReference type="NCBI Taxonomy" id="43657"/>
    <lineage>
        <taxon>Bacteria</taxon>
        <taxon>Pseudomonadati</taxon>
        <taxon>Pseudomonadota</taxon>
        <taxon>Gammaproteobacteria</taxon>
        <taxon>Alteromonadales</taxon>
        <taxon>Pseudoalteromonadaceae</taxon>
        <taxon>Pseudoalteromonas</taxon>
    </lineage>
</organism>
<comment type="caution">
    <text evidence="2">The sequence shown here is derived from an EMBL/GenBank/DDBJ whole genome shotgun (WGS) entry which is preliminary data.</text>
</comment>
<proteinExistence type="predicted"/>
<dbReference type="PANTHER" id="PTHR43471">
    <property type="entry name" value="ABC TRANSPORTER PERMEASE"/>
    <property type="match status" value="1"/>
</dbReference>
<dbReference type="Pfam" id="PF12040">
    <property type="entry name" value="DUF3526"/>
    <property type="match status" value="1"/>
</dbReference>
<evidence type="ECO:0000313" key="3">
    <source>
        <dbReference type="Proteomes" id="UP000031327"/>
    </source>
</evidence>
<dbReference type="OrthoDB" id="184009at2"/>
<dbReference type="Proteomes" id="UP000031327">
    <property type="component" value="Unassembled WGS sequence"/>
</dbReference>
<dbReference type="PANTHER" id="PTHR43471:SF1">
    <property type="entry name" value="ABC TRANSPORTER PERMEASE PROTEIN NOSY-RELATED"/>
    <property type="match status" value="1"/>
</dbReference>
<sequence>MINQKVMKIFRHELASKRKSPSLWLVFIMIQLLLAIALFTGWQQYQHNAQTQAKAQALVEAQWEAQPDRHPHRVAHFGHFAFRTPSALSFFDLGVNSWVGNSIFLEAHKQNSANFANDQDGGTLLRFSELSSANILLTIWPLLIIALGFASISGEQKSGTLRQLMSMGVSFRDLITGKSLSYLLLSVVFILPVFVLALVLAASTGAAFSSEAPLRLLLLFTVYVLYCLFWIGLTLFVSSLVKAPKQALVLLTSIWFILTILMPRMLAEFAHNQYPHQKRNDFELAIKLDNRKVGDSHNPNDPYFNKFREDTLKKYGVNTVEELPVNYKGLVMQEGEKLNAEIYKKHYEKQLEQFSAQQRFVSQFYWLNPYLFVRDFSMALTRTDTRHFLDFEQQAEAHRYARIQKLNKLHTEEIDHHNDRDQRIDKSYWQEFEAFTYQSPVLGWSLSPFSLAWLLPLLVVVVMFGSLNSKGMQRRVYATV</sequence>
<evidence type="ECO:0000256" key="1">
    <source>
        <dbReference type="SAM" id="Phobius"/>
    </source>
</evidence>
<feature type="transmembrane region" description="Helical" evidence="1">
    <location>
        <begin position="21"/>
        <end position="42"/>
    </location>
</feature>
<evidence type="ECO:0008006" key="4">
    <source>
        <dbReference type="Google" id="ProtNLM"/>
    </source>
</evidence>
<feature type="transmembrane region" description="Helical" evidence="1">
    <location>
        <begin position="133"/>
        <end position="152"/>
    </location>
</feature>
<keyword evidence="1" id="KW-0472">Membrane</keyword>
<feature type="transmembrane region" description="Helical" evidence="1">
    <location>
        <begin position="441"/>
        <end position="465"/>
    </location>
</feature>
<feature type="transmembrane region" description="Helical" evidence="1">
    <location>
        <begin position="182"/>
        <end position="208"/>
    </location>
</feature>
<feature type="transmembrane region" description="Helical" evidence="1">
    <location>
        <begin position="248"/>
        <end position="267"/>
    </location>
</feature>
<dbReference type="Pfam" id="PF12679">
    <property type="entry name" value="ABC2_membrane_2"/>
    <property type="match status" value="1"/>
</dbReference>